<evidence type="ECO:0000313" key="1">
    <source>
        <dbReference type="EMBL" id="KAL2826692.1"/>
    </source>
</evidence>
<dbReference type="InterPro" id="IPR053137">
    <property type="entry name" value="NLR-like"/>
</dbReference>
<dbReference type="PANTHER" id="PTHR46082">
    <property type="entry name" value="ATP/GTP-BINDING PROTEIN-RELATED"/>
    <property type="match status" value="1"/>
</dbReference>
<keyword evidence="2" id="KW-1185">Reference proteome</keyword>
<dbReference type="EMBL" id="JBFXLS010000029">
    <property type="protein sequence ID" value="KAL2826692.1"/>
    <property type="molecule type" value="Genomic_DNA"/>
</dbReference>
<dbReference type="InterPro" id="IPR011990">
    <property type="entry name" value="TPR-like_helical_dom_sf"/>
</dbReference>
<gene>
    <name evidence="1" type="ORF">BDW59DRAFT_179402</name>
</gene>
<dbReference type="Proteomes" id="UP001610335">
    <property type="component" value="Unassembled WGS sequence"/>
</dbReference>
<protein>
    <submittedName>
        <fullName evidence="1">Tetratricopeptide repeat-domain-containing protein</fullName>
    </submittedName>
</protein>
<sequence length="341" mass="39106">MEYSDPRERIRPLIRQAIDLGDEGAWGKSNEVLLETLQICNQHLGADHARTHIAQLILAFNYRAQGRYRESEELDREVLAQRRRRLGEDHVETAKCLNNLALDLKGLGREEEALYLEKEALGIMIRVEGEEAQTTMTSMNNLANSYSHHGRYEEAAELHGRVLESRRRVFNRDDPLVIMSMDLLAVDYRSLGQVDRAIELQERAVEIAKTSLGEGHQTTVKCIINLTDTYAALGTEEALDRSVSLLEHALASFQMPDQEDNPLTIGLMNNLAAAYTRVDRLHDAKRLLEFCYHWNRKMLGPEHPRTRLSSDNLIWVLGELEEVQMSRYASERRNTTSHQLF</sequence>
<comment type="caution">
    <text evidence="1">The sequence shown here is derived from an EMBL/GenBank/DDBJ whole genome shotgun (WGS) entry which is preliminary data.</text>
</comment>
<organism evidence="1 2">
    <name type="scientific">Aspergillus cavernicola</name>
    <dbReference type="NCBI Taxonomy" id="176166"/>
    <lineage>
        <taxon>Eukaryota</taxon>
        <taxon>Fungi</taxon>
        <taxon>Dikarya</taxon>
        <taxon>Ascomycota</taxon>
        <taxon>Pezizomycotina</taxon>
        <taxon>Eurotiomycetes</taxon>
        <taxon>Eurotiomycetidae</taxon>
        <taxon>Eurotiales</taxon>
        <taxon>Aspergillaceae</taxon>
        <taxon>Aspergillus</taxon>
        <taxon>Aspergillus subgen. Nidulantes</taxon>
    </lineage>
</organism>
<proteinExistence type="predicted"/>
<accession>A0ABR4IIL0</accession>
<dbReference type="SUPFAM" id="SSF48452">
    <property type="entry name" value="TPR-like"/>
    <property type="match status" value="2"/>
</dbReference>
<evidence type="ECO:0000313" key="2">
    <source>
        <dbReference type="Proteomes" id="UP001610335"/>
    </source>
</evidence>
<dbReference type="Pfam" id="PF13374">
    <property type="entry name" value="TPR_10"/>
    <property type="match status" value="1"/>
</dbReference>
<reference evidence="1 2" key="1">
    <citation type="submission" date="2024-07" db="EMBL/GenBank/DDBJ databases">
        <title>Section-level genome sequencing and comparative genomics of Aspergillus sections Usti and Cavernicolus.</title>
        <authorList>
            <consortium name="Lawrence Berkeley National Laboratory"/>
            <person name="Nybo J.L."/>
            <person name="Vesth T.C."/>
            <person name="Theobald S."/>
            <person name="Frisvad J.C."/>
            <person name="Larsen T.O."/>
            <person name="Kjaerboelling I."/>
            <person name="Rothschild-Mancinelli K."/>
            <person name="Lyhne E.K."/>
            <person name="Kogle M.E."/>
            <person name="Barry K."/>
            <person name="Clum A."/>
            <person name="Na H."/>
            <person name="Ledsgaard L."/>
            <person name="Lin J."/>
            <person name="Lipzen A."/>
            <person name="Kuo A."/>
            <person name="Riley R."/>
            <person name="Mondo S."/>
            <person name="LaButti K."/>
            <person name="Haridas S."/>
            <person name="Pangalinan J."/>
            <person name="Salamov A.A."/>
            <person name="Simmons B.A."/>
            <person name="Magnuson J.K."/>
            <person name="Chen J."/>
            <person name="Drula E."/>
            <person name="Henrissat B."/>
            <person name="Wiebenga A."/>
            <person name="Lubbers R.J."/>
            <person name="Gomes A.C."/>
            <person name="Makela M.R."/>
            <person name="Stajich J."/>
            <person name="Grigoriev I.V."/>
            <person name="Mortensen U.H."/>
            <person name="De vries R.P."/>
            <person name="Baker S.E."/>
            <person name="Andersen M.R."/>
        </authorList>
    </citation>
    <scope>NUCLEOTIDE SEQUENCE [LARGE SCALE GENOMIC DNA]</scope>
    <source>
        <strain evidence="1 2">CBS 600.67</strain>
    </source>
</reference>
<name>A0ABR4IIL0_9EURO</name>
<dbReference type="Gene3D" id="1.25.40.10">
    <property type="entry name" value="Tetratricopeptide repeat domain"/>
    <property type="match status" value="2"/>
</dbReference>
<dbReference type="PANTHER" id="PTHR46082:SF6">
    <property type="entry name" value="AAA+ ATPASE DOMAIN-CONTAINING PROTEIN-RELATED"/>
    <property type="match status" value="1"/>
</dbReference>
<dbReference type="Pfam" id="PF13424">
    <property type="entry name" value="TPR_12"/>
    <property type="match status" value="2"/>
</dbReference>